<dbReference type="GO" id="GO:0009881">
    <property type="term" value="F:photoreceptor activity"/>
    <property type="evidence" value="ECO:0007669"/>
    <property type="project" value="UniProtKB-KW"/>
</dbReference>
<evidence type="ECO:0000256" key="1">
    <source>
        <dbReference type="ARBA" id="ARBA00006402"/>
    </source>
</evidence>
<dbReference type="InterPro" id="IPR001294">
    <property type="entry name" value="Phytochrome"/>
</dbReference>
<dbReference type="InterPro" id="IPR011495">
    <property type="entry name" value="Sig_transdc_His_kin_sub2_dim/P"/>
</dbReference>
<dbReference type="InterPro" id="IPR013654">
    <property type="entry name" value="PAS_2"/>
</dbReference>
<dbReference type="Pfam" id="PF00360">
    <property type="entry name" value="PHY"/>
    <property type="match status" value="1"/>
</dbReference>
<dbReference type="EMBL" id="VTWH01000006">
    <property type="protein sequence ID" value="KAA0968220.1"/>
    <property type="molecule type" value="Genomic_DNA"/>
</dbReference>
<dbReference type="RefSeq" id="WP_149301737.1">
    <property type="nucleotide sequence ID" value="NZ_VTWH01000006.1"/>
</dbReference>
<dbReference type="InterPro" id="IPR016132">
    <property type="entry name" value="Phyto_chromo_attachment"/>
</dbReference>
<evidence type="ECO:0000259" key="6">
    <source>
        <dbReference type="PROSITE" id="PS50046"/>
    </source>
</evidence>
<dbReference type="PANTHER" id="PTHR43065">
    <property type="entry name" value="SENSOR HISTIDINE KINASE"/>
    <property type="match status" value="1"/>
</dbReference>
<dbReference type="OrthoDB" id="9760752at2"/>
<dbReference type="PRINTS" id="PR01033">
    <property type="entry name" value="PHYTOCHROME"/>
</dbReference>
<dbReference type="AlphaFoldDB" id="A0A5B0DRP9"/>
<evidence type="ECO:0000256" key="4">
    <source>
        <dbReference type="ARBA" id="ARBA00022991"/>
    </source>
</evidence>
<evidence type="ECO:0000259" key="7">
    <source>
        <dbReference type="PROSITE" id="PS50109"/>
    </source>
</evidence>
<dbReference type="InterPro" id="IPR029016">
    <property type="entry name" value="GAF-like_dom_sf"/>
</dbReference>
<evidence type="ECO:0000313" key="9">
    <source>
        <dbReference type="Proteomes" id="UP000324738"/>
    </source>
</evidence>
<dbReference type="InterPro" id="IPR035965">
    <property type="entry name" value="PAS-like_dom_sf"/>
</dbReference>
<dbReference type="GO" id="GO:0006355">
    <property type="term" value="P:regulation of DNA-templated transcription"/>
    <property type="evidence" value="ECO:0007669"/>
    <property type="project" value="InterPro"/>
</dbReference>
<dbReference type="PROSITE" id="PS50109">
    <property type="entry name" value="HIS_KIN"/>
    <property type="match status" value="1"/>
</dbReference>
<evidence type="ECO:0000256" key="2">
    <source>
        <dbReference type="ARBA" id="ARBA00022543"/>
    </source>
</evidence>
<dbReference type="Gene3D" id="3.30.565.10">
    <property type="entry name" value="Histidine kinase-like ATPase, C-terminal domain"/>
    <property type="match status" value="1"/>
</dbReference>
<feature type="domain" description="Phytochrome chromophore attachment site" evidence="6">
    <location>
        <begin position="128"/>
        <end position="284"/>
    </location>
</feature>
<dbReference type="Gene3D" id="3.30.450.20">
    <property type="entry name" value="PAS domain"/>
    <property type="match status" value="2"/>
</dbReference>
<organism evidence="8 9">
    <name type="scientific">Aureimonas fodinaquatilis</name>
    <dbReference type="NCBI Taxonomy" id="2565783"/>
    <lineage>
        <taxon>Bacteria</taxon>
        <taxon>Pseudomonadati</taxon>
        <taxon>Pseudomonadota</taxon>
        <taxon>Alphaproteobacteria</taxon>
        <taxon>Hyphomicrobiales</taxon>
        <taxon>Aurantimonadaceae</taxon>
        <taxon>Aureimonas</taxon>
    </lineage>
</organism>
<dbReference type="InterPro" id="IPR043150">
    <property type="entry name" value="Phytochrome_PHY_sf"/>
</dbReference>
<comment type="caution">
    <text evidence="8">The sequence shown here is derived from an EMBL/GenBank/DDBJ whole genome shotgun (WGS) entry which is preliminary data.</text>
</comment>
<dbReference type="Pfam" id="PF13581">
    <property type="entry name" value="HATPase_c_2"/>
    <property type="match status" value="1"/>
</dbReference>
<name>A0A5B0DRP9_9HYPH</name>
<dbReference type="Proteomes" id="UP000324738">
    <property type="component" value="Unassembled WGS sequence"/>
</dbReference>
<proteinExistence type="inferred from homology"/>
<protein>
    <submittedName>
        <fullName evidence="8">GAF domain-containing protein</fullName>
    </submittedName>
</protein>
<dbReference type="InterPro" id="IPR003594">
    <property type="entry name" value="HATPase_dom"/>
</dbReference>
<keyword evidence="4" id="KW-0157">Chromophore</keyword>
<reference evidence="8 9" key="1">
    <citation type="submission" date="2019-08" db="EMBL/GenBank/DDBJ databases">
        <title>Aureimonas fodiniaquatilis sp. nov., isolated from a coal mine wastewater.</title>
        <authorList>
            <person name="Kim W."/>
        </authorList>
    </citation>
    <scope>NUCLEOTIDE SEQUENCE [LARGE SCALE GENOMIC DNA]</scope>
    <source>
        <strain evidence="8 9">CAU 1482</strain>
    </source>
</reference>
<dbReference type="InterPro" id="IPR036890">
    <property type="entry name" value="HATPase_C_sf"/>
</dbReference>
<dbReference type="Pfam" id="PF08446">
    <property type="entry name" value="PAS_2"/>
    <property type="match status" value="1"/>
</dbReference>
<dbReference type="InterPro" id="IPR005467">
    <property type="entry name" value="His_kinase_dom"/>
</dbReference>
<dbReference type="SUPFAM" id="SSF55785">
    <property type="entry name" value="PYP-like sensor domain (PAS domain)"/>
    <property type="match status" value="1"/>
</dbReference>
<dbReference type="GO" id="GO:0009584">
    <property type="term" value="P:detection of visible light"/>
    <property type="evidence" value="ECO:0007669"/>
    <property type="project" value="InterPro"/>
</dbReference>
<dbReference type="SMART" id="SM00065">
    <property type="entry name" value="GAF"/>
    <property type="match status" value="1"/>
</dbReference>
<keyword evidence="2" id="KW-0600">Photoreceptor protein</keyword>
<dbReference type="Pfam" id="PF01590">
    <property type="entry name" value="GAF"/>
    <property type="match status" value="1"/>
</dbReference>
<keyword evidence="3" id="KW-0716">Sensory transduction</keyword>
<feature type="domain" description="Histidine kinase" evidence="7">
    <location>
        <begin position="513"/>
        <end position="701"/>
    </location>
</feature>
<accession>A0A5B0DRP9</accession>
<evidence type="ECO:0000256" key="3">
    <source>
        <dbReference type="ARBA" id="ARBA00022606"/>
    </source>
</evidence>
<dbReference type="SMART" id="SM00387">
    <property type="entry name" value="HATPase_c"/>
    <property type="match status" value="1"/>
</dbReference>
<dbReference type="Gene3D" id="3.30.450.40">
    <property type="match status" value="1"/>
</dbReference>
<sequence length="715" mass="78518">MSEFNASDLTSCDREPIHIPGAIQPYGVMLISDLSGTVVGYANSEQNVLGRAIADLIGLDCTASVSARAGLVALGVVTFEGSLFDAVAYRSENHLVVELTATVRGEALDAAFLADMETIGVSLDQTGSLGDLSQQAARIFQELTGYSRVMIYRFTDDDAGVVLGESINDQSASFMNHHFPASDIPKQARALYVRNKVRVIADVHYTPAPVVSASTDLSSIDMSDSTLRSVSPVHIQYLKNMGVAASASMSIVIDGILWGLVACHHHEPRVLSLTTRLACQTVAAALARQIKTRDENELYRERMRLRAHEDRVIRHLGSNDGLAGFFESSGEELATLMHADGFAAAQGGDIFCAGNCPENLDLRAVAEHVRQPAAIKPFVTSTLSKRMPGAEAYKDVASGLLAVTMSTEVPTILMWFRAEQLQTVKWAGNPHKDVEYSPDVTLAPRVSFEAWSESVSGRSREWTHAETESATRIVKLMLEVRNNRRMRELNRELTTTLRENESLIQQKDYLLKEVNHRVQNSLALVAAFLRMQSRNADAEVKKQLDEAQRRLVSVGLVHRRLYQADSVSVIDLSRYLEELVDELKTTMDADWDRRITVDLTPILISTDKAVRLGLVVNELITNVSKYAYDGQPGPVVVRLEQFRENLRLIVSDRGKGYSGKTEGTGFGSKMLTSLVQSLNGTIQAEDNAPGLRIVMTCPIMDADEARHADAGLDSV</sequence>
<dbReference type="Pfam" id="PF07568">
    <property type="entry name" value="HisKA_2"/>
    <property type="match status" value="1"/>
</dbReference>
<dbReference type="InterPro" id="IPR013515">
    <property type="entry name" value="Phytochrome_cen-reg"/>
</dbReference>
<gene>
    <name evidence="8" type="ORF">FPY71_18020</name>
</gene>
<dbReference type="SUPFAM" id="SSF55781">
    <property type="entry name" value="GAF domain-like"/>
    <property type="match status" value="2"/>
</dbReference>
<comment type="similarity">
    <text evidence="1">In the N-terminal section; belongs to the phytochrome family.</text>
</comment>
<dbReference type="PROSITE" id="PS50046">
    <property type="entry name" value="PHYTOCHROME_2"/>
    <property type="match status" value="1"/>
</dbReference>
<keyword evidence="9" id="KW-1185">Reference proteome</keyword>
<evidence type="ECO:0000313" key="8">
    <source>
        <dbReference type="EMBL" id="KAA0968220.1"/>
    </source>
</evidence>
<dbReference type="PANTHER" id="PTHR43065:SF23">
    <property type="entry name" value="SENSOR HISTIDINE KINASE PDTAS"/>
    <property type="match status" value="1"/>
</dbReference>
<keyword evidence="5" id="KW-0675">Receptor</keyword>
<dbReference type="Gene3D" id="3.30.450.270">
    <property type="match status" value="1"/>
</dbReference>
<evidence type="ECO:0000256" key="5">
    <source>
        <dbReference type="ARBA" id="ARBA00023170"/>
    </source>
</evidence>
<dbReference type="SUPFAM" id="SSF55874">
    <property type="entry name" value="ATPase domain of HSP90 chaperone/DNA topoisomerase II/histidine kinase"/>
    <property type="match status" value="1"/>
</dbReference>
<dbReference type="InterPro" id="IPR003018">
    <property type="entry name" value="GAF"/>
</dbReference>